<dbReference type="AlphaFoldDB" id="A0A644YTT7"/>
<feature type="transmembrane region" description="Helical" evidence="1">
    <location>
        <begin position="27"/>
        <end position="43"/>
    </location>
</feature>
<comment type="caution">
    <text evidence="2">The sequence shown here is derived from an EMBL/GenBank/DDBJ whole genome shotgun (WGS) entry which is preliminary data.</text>
</comment>
<evidence type="ECO:0000256" key="1">
    <source>
        <dbReference type="SAM" id="Phobius"/>
    </source>
</evidence>
<gene>
    <name evidence="2" type="ORF">SDC9_78483</name>
</gene>
<proteinExistence type="predicted"/>
<dbReference type="EMBL" id="VSSQ01006216">
    <property type="protein sequence ID" value="MPM31926.1"/>
    <property type="molecule type" value="Genomic_DNA"/>
</dbReference>
<keyword evidence="1" id="KW-0812">Transmembrane</keyword>
<name>A0A644YTT7_9ZZZZ</name>
<keyword evidence="1" id="KW-1133">Transmembrane helix</keyword>
<sequence>MHWLLALMFCVGFNVRALIAGQLSAIFPLVLCFIALAINYYLHRKKDVTKQ</sequence>
<accession>A0A644YTT7</accession>
<reference evidence="2" key="1">
    <citation type="submission" date="2019-08" db="EMBL/GenBank/DDBJ databases">
        <authorList>
            <person name="Kucharzyk K."/>
            <person name="Murdoch R.W."/>
            <person name="Higgins S."/>
            <person name="Loffler F."/>
        </authorList>
    </citation>
    <scope>NUCLEOTIDE SEQUENCE</scope>
</reference>
<protein>
    <submittedName>
        <fullName evidence="2">Uncharacterized protein</fullName>
    </submittedName>
</protein>
<organism evidence="2">
    <name type="scientific">bioreactor metagenome</name>
    <dbReference type="NCBI Taxonomy" id="1076179"/>
    <lineage>
        <taxon>unclassified sequences</taxon>
        <taxon>metagenomes</taxon>
        <taxon>ecological metagenomes</taxon>
    </lineage>
</organism>
<keyword evidence="1" id="KW-0472">Membrane</keyword>
<evidence type="ECO:0000313" key="2">
    <source>
        <dbReference type="EMBL" id="MPM31926.1"/>
    </source>
</evidence>